<keyword evidence="3" id="KW-1185">Reference proteome</keyword>
<accession>A0A084IKV9</accession>
<proteinExistence type="predicted"/>
<evidence type="ECO:0000259" key="1">
    <source>
        <dbReference type="Pfam" id="PF13524"/>
    </source>
</evidence>
<dbReference type="EMBL" id="APNK01000013">
    <property type="protein sequence ID" value="KEZ77343.1"/>
    <property type="molecule type" value="Genomic_DNA"/>
</dbReference>
<dbReference type="AlphaFoldDB" id="A0A084IKV9"/>
<feature type="domain" description="Spore protein YkvP/CgeB glycosyl transferase-like" evidence="1">
    <location>
        <begin position="272"/>
        <end position="371"/>
    </location>
</feature>
<evidence type="ECO:0000313" key="2">
    <source>
        <dbReference type="EMBL" id="KEZ77343.1"/>
    </source>
</evidence>
<organism evidence="2 3">
    <name type="scientific">Salinisphaera hydrothermalis (strain C41B8)</name>
    <dbReference type="NCBI Taxonomy" id="1304275"/>
    <lineage>
        <taxon>Bacteria</taxon>
        <taxon>Pseudomonadati</taxon>
        <taxon>Pseudomonadota</taxon>
        <taxon>Gammaproteobacteria</taxon>
        <taxon>Salinisphaerales</taxon>
        <taxon>Salinisphaeraceae</taxon>
        <taxon>Salinisphaera</taxon>
    </lineage>
</organism>
<gene>
    <name evidence="2" type="ORF">C41B8_09953</name>
</gene>
<evidence type="ECO:0000313" key="3">
    <source>
        <dbReference type="Proteomes" id="UP000028302"/>
    </source>
</evidence>
<protein>
    <recommendedName>
        <fullName evidence="1">Spore protein YkvP/CgeB glycosyl transferase-like domain-containing protein</fullName>
    </recommendedName>
</protein>
<dbReference type="InterPro" id="IPR055259">
    <property type="entry name" value="YkvP/CgeB_Glyco_trans-like"/>
</dbReference>
<name>A0A084IKV9_SALHC</name>
<dbReference type="Proteomes" id="UP000028302">
    <property type="component" value="Unassembled WGS sequence"/>
</dbReference>
<dbReference type="Pfam" id="PF13524">
    <property type="entry name" value="Glyco_trans_1_2"/>
    <property type="match status" value="1"/>
</dbReference>
<sequence>MYATRSGCDDGVAGRLAYWDRLLGSTVDHPLSSDAINRRLTLKRVARVLYIGRYYPDIGAGPITRLRRKKNRYRKLRGQCGFMRSALHASFDVTEARLEWLKRHAREVAKRFDYLIVCSKSDSSGEGVNVREFDFIAGIDGLPKAFFISNPQAGFMVDDACLDCFDVVFKREHYADLNRYAIADRNRDKIRLAWLACPLIPSRRHNVARLDPRAFGYAEPSTDCRHDVCFYGTQSSRLRPEVWRRVLASDLDAIGGIQGHDIDPDVAADVAVPAVDAERYVETIRESRVNLALDGLGEFTHRHWELWLLAAFCLSSPSIRALALPGGAREYEHFVCFDDLDDMIDKIRYYATHETERQAIASSGRRLFEQTFDFKAYGRFVAEQMDRASTV</sequence>
<dbReference type="OrthoDB" id="110463at2"/>
<comment type="caution">
    <text evidence="2">The sequence shown here is derived from an EMBL/GenBank/DDBJ whole genome shotgun (WGS) entry which is preliminary data.</text>
</comment>
<reference evidence="2 3" key="1">
    <citation type="submission" date="2013-03" db="EMBL/GenBank/DDBJ databases">
        <title>Salinisphaera hydrothermalis C41B8 Genome Sequencing.</title>
        <authorList>
            <person name="Li C."/>
            <person name="Lai Q."/>
            <person name="Shao Z."/>
        </authorList>
    </citation>
    <scope>NUCLEOTIDE SEQUENCE [LARGE SCALE GENOMIC DNA]</scope>
    <source>
        <strain evidence="2 3">C41B8</strain>
    </source>
</reference>
<dbReference type="STRING" id="1304275.C41B8_09953"/>